<gene>
    <name evidence="1" type="ORF">Strain138_000479</name>
    <name evidence="2" type="ORF">Strain318_000479</name>
</gene>
<evidence type="ECO:0000313" key="1">
    <source>
        <dbReference type="EMBL" id="WKW11243.1"/>
    </source>
</evidence>
<organism evidence="1">
    <name type="scientific">Pseudogemmatithrix spongiicola</name>
    <dbReference type="NCBI Taxonomy" id="3062599"/>
    <lineage>
        <taxon>Bacteria</taxon>
        <taxon>Pseudomonadati</taxon>
        <taxon>Gemmatimonadota</taxon>
        <taxon>Gemmatimonadia</taxon>
        <taxon>Gemmatimonadales</taxon>
        <taxon>Gemmatimonadaceae</taxon>
        <taxon>Pseudogemmatithrix</taxon>
    </lineage>
</organism>
<dbReference type="AlphaFoldDB" id="A0AA49JSP9"/>
<dbReference type="SUPFAM" id="SSF52096">
    <property type="entry name" value="ClpP/crotonase"/>
    <property type="match status" value="1"/>
</dbReference>
<evidence type="ECO:0008006" key="4">
    <source>
        <dbReference type="Google" id="ProtNLM"/>
    </source>
</evidence>
<dbReference type="Proteomes" id="UP001229955">
    <property type="component" value="Chromosome"/>
</dbReference>
<dbReference type="InterPro" id="IPR002825">
    <property type="entry name" value="Pept_S49_ser-pept_pro"/>
</dbReference>
<accession>A0AA49JYF3</accession>
<keyword evidence="3" id="KW-1185">Reference proteome</keyword>
<protein>
    <recommendedName>
        <fullName evidence="4">Serine protease</fullName>
    </recommendedName>
</protein>
<dbReference type="GO" id="GO:0016020">
    <property type="term" value="C:membrane"/>
    <property type="evidence" value="ECO:0007669"/>
    <property type="project" value="InterPro"/>
</dbReference>
<evidence type="ECO:0000313" key="3">
    <source>
        <dbReference type="Proteomes" id="UP001229955"/>
    </source>
</evidence>
<reference evidence="1" key="1">
    <citation type="submission" date="2023-07" db="EMBL/GenBank/DDBJ databases">
        <authorList>
            <person name="Haufschild T."/>
            <person name="Kallscheuer N."/>
            <person name="Hammer J."/>
            <person name="Kohn T."/>
            <person name="Kabuu M."/>
            <person name="Jogler M."/>
            <person name="Wohfarth N."/>
            <person name="Heuer A."/>
            <person name="Rohde M."/>
            <person name="van Teeseling M.C.F."/>
            <person name="Jogler C."/>
        </authorList>
    </citation>
    <scope>NUCLEOTIDE SEQUENCE</scope>
    <source>
        <strain evidence="1">Strain 138</strain>
        <strain evidence="2">Strain 318</strain>
    </source>
</reference>
<dbReference type="PANTHER" id="PTHR35984:SF1">
    <property type="entry name" value="PERIPLASMIC SERINE PROTEASE"/>
    <property type="match status" value="1"/>
</dbReference>
<dbReference type="RefSeq" id="WP_367886943.1">
    <property type="nucleotide sequence ID" value="NZ_CP130612.1"/>
</dbReference>
<dbReference type="InterPro" id="IPR029045">
    <property type="entry name" value="ClpP/crotonase-like_dom_sf"/>
</dbReference>
<proteinExistence type="predicted"/>
<evidence type="ECO:0000313" key="2">
    <source>
        <dbReference type="EMBL" id="WKW14153.1"/>
    </source>
</evidence>
<dbReference type="EMBL" id="CP130613">
    <property type="protein sequence ID" value="WKW14153.1"/>
    <property type="molecule type" value="Genomic_DNA"/>
</dbReference>
<dbReference type="PANTHER" id="PTHR35984">
    <property type="entry name" value="PERIPLASMIC SERINE PROTEASE"/>
    <property type="match status" value="1"/>
</dbReference>
<name>A0AA49JSP9_9BACT</name>
<dbReference type="Pfam" id="PF01972">
    <property type="entry name" value="SDH_protease"/>
    <property type="match status" value="1"/>
</dbReference>
<dbReference type="EMBL" id="CP130612">
    <property type="protein sequence ID" value="WKW11243.1"/>
    <property type="molecule type" value="Genomic_DNA"/>
</dbReference>
<accession>A0AA49JSP9</accession>
<dbReference type="KEGG" id="pspc:Strain318_000479"/>
<dbReference type="Gene3D" id="3.90.226.10">
    <property type="entry name" value="2-enoyl-CoA Hydratase, Chain A, domain 1"/>
    <property type="match status" value="1"/>
</dbReference>
<sequence length="326" mass="35782">MSPTWGGVLEEIQESAAAHNGVPLLDQIRRKHIAALHAYTGRNVILYASRWVQGMVTDSQAISIVDEDVHGLMEVVNGLKREAALDLILHSPGGSPDAAEMMVHYLRQKFDNIRVIVPQAAMSAATMLSCAADEIVMGAHSSLGPIDPQLITPMGAIPAQAILQQFERALNECADPKKLGAWAPMLPQYGPALLAQCENASGLAAELVATWLERWMFKGMPDAKTRAEKIALKLADHGSFKSHGRPVHRELARTLGFVVRDLEADQELQDKVLSVFHATMHVFSMNPSAAKLIENQRDRAFVKHQFLPMQQMQMQMIPTPPAPAAR</sequence>